<proteinExistence type="predicted"/>
<evidence type="ECO:0000313" key="2">
    <source>
        <dbReference type="EMBL" id="MCZ4589799.1"/>
    </source>
</evidence>
<organism evidence="3 5">
    <name type="scientific">Rhodococcus opacus</name>
    <name type="common">Nocardia opaca</name>
    <dbReference type="NCBI Taxonomy" id="37919"/>
    <lineage>
        <taxon>Bacteria</taxon>
        <taxon>Bacillati</taxon>
        <taxon>Actinomycetota</taxon>
        <taxon>Actinomycetes</taxon>
        <taxon>Mycobacteriales</taxon>
        <taxon>Nocardiaceae</taxon>
        <taxon>Rhodococcus</taxon>
    </lineage>
</organism>
<evidence type="ECO:0000313" key="3">
    <source>
        <dbReference type="EMBL" id="WLF44604.1"/>
    </source>
</evidence>
<accession>A0AAX3Y988</accession>
<dbReference type="Proteomes" id="UP001231166">
    <property type="component" value="Chromosome"/>
</dbReference>
<evidence type="ECO:0000256" key="1">
    <source>
        <dbReference type="SAM" id="MobiDB-lite"/>
    </source>
</evidence>
<name>A0AAX3Y988_RHOOP</name>
<protein>
    <submittedName>
        <fullName evidence="3">Uncharacterized protein</fullName>
    </submittedName>
</protein>
<sequence>MMDLIQSTAPVLHQMTDPAPTIGSLVGGCVSEGMIAMANRIVGPSAFVRFAGTTSSPQRGLASSGTGSGVFAQGPSTNCAGGWSTVVGGELDGELEHAPLARTTAKPRTVN</sequence>
<gene>
    <name evidence="2" type="ORF">O4328_40255</name>
    <name evidence="3" type="ORF">Q5707_21940</name>
</gene>
<evidence type="ECO:0000313" key="5">
    <source>
        <dbReference type="Proteomes" id="UP001231166"/>
    </source>
</evidence>
<evidence type="ECO:0000313" key="4">
    <source>
        <dbReference type="Proteomes" id="UP001066327"/>
    </source>
</evidence>
<feature type="compositionally biased region" description="Polar residues" evidence="1">
    <location>
        <begin position="53"/>
        <end position="65"/>
    </location>
</feature>
<dbReference type="EMBL" id="CP130953">
    <property type="protein sequence ID" value="WLF44604.1"/>
    <property type="molecule type" value="Genomic_DNA"/>
</dbReference>
<dbReference type="RefSeq" id="WP_269592668.1">
    <property type="nucleotide sequence ID" value="NZ_CP130953.1"/>
</dbReference>
<feature type="region of interest" description="Disordered" evidence="1">
    <location>
        <begin position="53"/>
        <end position="78"/>
    </location>
</feature>
<dbReference type="AlphaFoldDB" id="A0AAX3Y988"/>
<dbReference type="EMBL" id="JAPWIS010000036">
    <property type="protein sequence ID" value="MCZ4589799.1"/>
    <property type="molecule type" value="Genomic_DNA"/>
</dbReference>
<keyword evidence="4" id="KW-1185">Reference proteome</keyword>
<reference evidence="2" key="1">
    <citation type="submission" date="2022-12" db="EMBL/GenBank/DDBJ databases">
        <authorList>
            <person name="Krivoruchko A.V."/>
            <person name="Elkin A."/>
        </authorList>
    </citation>
    <scope>NUCLEOTIDE SEQUENCE</scope>
    <source>
        <strain evidence="2">IEGM 249</strain>
    </source>
</reference>
<reference evidence="3" key="2">
    <citation type="submission" date="2023-07" db="EMBL/GenBank/DDBJ databases">
        <title>Genomic analysis of Rhodococcus opacus VOC-14 with glycol ethers degradation activity.</title>
        <authorList>
            <person name="Narkevich D.A."/>
            <person name="Hlushen A.M."/>
            <person name="Akhremchuk A.E."/>
            <person name="Sikolenko M.A."/>
            <person name="Valentovich L.N."/>
        </authorList>
    </citation>
    <scope>NUCLEOTIDE SEQUENCE</scope>
    <source>
        <strain evidence="3">VOC-14</strain>
    </source>
</reference>
<dbReference type="Proteomes" id="UP001066327">
    <property type="component" value="Unassembled WGS sequence"/>
</dbReference>